<reference evidence="3 4" key="1">
    <citation type="journal article" date="2020" name="Nat. Commun.">
        <title>Genome of Tripterygium wilfordii and identification of cytochrome P450 involved in triptolide biosynthesis.</title>
        <authorList>
            <person name="Tu L."/>
            <person name="Su P."/>
            <person name="Zhang Z."/>
            <person name="Gao L."/>
            <person name="Wang J."/>
            <person name="Hu T."/>
            <person name="Zhou J."/>
            <person name="Zhang Y."/>
            <person name="Zhao Y."/>
            <person name="Liu Y."/>
            <person name="Song Y."/>
            <person name="Tong Y."/>
            <person name="Lu Y."/>
            <person name="Yang J."/>
            <person name="Xu C."/>
            <person name="Jia M."/>
            <person name="Peters R.J."/>
            <person name="Huang L."/>
            <person name="Gao W."/>
        </authorList>
    </citation>
    <scope>NUCLEOTIDE SEQUENCE [LARGE SCALE GENOMIC DNA]</scope>
    <source>
        <strain evidence="4">cv. XIE 37</strain>
        <tissue evidence="3">Leaf</tissue>
    </source>
</reference>
<feature type="region of interest" description="Disordered" evidence="1">
    <location>
        <begin position="39"/>
        <end position="60"/>
    </location>
</feature>
<dbReference type="Proteomes" id="UP000593562">
    <property type="component" value="Unassembled WGS sequence"/>
</dbReference>
<evidence type="ECO:0000313" key="4">
    <source>
        <dbReference type="Proteomes" id="UP000593562"/>
    </source>
</evidence>
<comment type="caution">
    <text evidence="3">The sequence shown here is derived from an EMBL/GenBank/DDBJ whole genome shotgun (WGS) entry which is preliminary data.</text>
</comment>
<protein>
    <submittedName>
        <fullName evidence="3">Uncharacterized protein</fullName>
    </submittedName>
</protein>
<sequence>MLIIDLLLLILFKTKVTISCPKSRLRVFVSSTLPPQSALPALNRRRQMKSQSQSDTLHSQFLQESMRSSPNFFKKVKCSSSVFECKNRVLKKAKGGSIL</sequence>
<keyword evidence="4" id="KW-1185">Reference proteome</keyword>
<gene>
    <name evidence="3" type="ORF">HS088_TW16G00722</name>
</gene>
<keyword evidence="2" id="KW-0732">Signal</keyword>
<proteinExistence type="predicted"/>
<name>A0A7J7CJP0_TRIWF</name>
<dbReference type="AlphaFoldDB" id="A0A7J7CJP0"/>
<evidence type="ECO:0000256" key="1">
    <source>
        <dbReference type="SAM" id="MobiDB-lite"/>
    </source>
</evidence>
<dbReference type="InParanoid" id="A0A7J7CJP0"/>
<evidence type="ECO:0000313" key="3">
    <source>
        <dbReference type="EMBL" id="KAF5734275.1"/>
    </source>
</evidence>
<organism evidence="3 4">
    <name type="scientific">Tripterygium wilfordii</name>
    <name type="common">Thunder God vine</name>
    <dbReference type="NCBI Taxonomy" id="458696"/>
    <lineage>
        <taxon>Eukaryota</taxon>
        <taxon>Viridiplantae</taxon>
        <taxon>Streptophyta</taxon>
        <taxon>Embryophyta</taxon>
        <taxon>Tracheophyta</taxon>
        <taxon>Spermatophyta</taxon>
        <taxon>Magnoliopsida</taxon>
        <taxon>eudicotyledons</taxon>
        <taxon>Gunneridae</taxon>
        <taxon>Pentapetalae</taxon>
        <taxon>rosids</taxon>
        <taxon>fabids</taxon>
        <taxon>Celastrales</taxon>
        <taxon>Celastraceae</taxon>
        <taxon>Tripterygium</taxon>
    </lineage>
</organism>
<feature type="compositionally biased region" description="Polar residues" evidence="1">
    <location>
        <begin position="49"/>
        <end position="60"/>
    </location>
</feature>
<dbReference type="EMBL" id="JAAARO010000016">
    <property type="protein sequence ID" value="KAF5734275.1"/>
    <property type="molecule type" value="Genomic_DNA"/>
</dbReference>
<feature type="chain" id="PRO_5029477205" evidence="2">
    <location>
        <begin position="20"/>
        <end position="99"/>
    </location>
</feature>
<feature type="signal peptide" evidence="2">
    <location>
        <begin position="1"/>
        <end position="19"/>
    </location>
</feature>
<evidence type="ECO:0000256" key="2">
    <source>
        <dbReference type="SAM" id="SignalP"/>
    </source>
</evidence>
<accession>A0A7J7CJP0</accession>